<dbReference type="InterPro" id="IPR029787">
    <property type="entry name" value="Nucleotide_cyclase"/>
</dbReference>
<dbReference type="SMART" id="SM00052">
    <property type="entry name" value="EAL"/>
    <property type="match status" value="1"/>
</dbReference>
<dbReference type="InterPro" id="IPR003660">
    <property type="entry name" value="HAMP_dom"/>
</dbReference>
<protein>
    <submittedName>
        <fullName evidence="4">EAL domain-containing protein</fullName>
    </submittedName>
</protein>
<dbReference type="InterPro" id="IPR042461">
    <property type="entry name" value="LapD_MoxY_peri_C"/>
</dbReference>
<gene>
    <name evidence="4" type="ORF">RAE19_10635</name>
</gene>
<organism evidence="4 5">
    <name type="scientific">Rhodoferax potami</name>
    <dbReference type="NCBI Taxonomy" id="3068338"/>
    <lineage>
        <taxon>Bacteria</taxon>
        <taxon>Pseudomonadati</taxon>
        <taxon>Pseudomonadota</taxon>
        <taxon>Betaproteobacteria</taxon>
        <taxon>Burkholderiales</taxon>
        <taxon>Comamonadaceae</taxon>
        <taxon>Rhodoferax</taxon>
    </lineage>
</organism>
<evidence type="ECO:0000313" key="4">
    <source>
        <dbReference type="EMBL" id="MDT7519162.1"/>
    </source>
</evidence>
<feature type="domain" description="EAL" evidence="1">
    <location>
        <begin position="402"/>
        <end position="641"/>
    </location>
</feature>
<dbReference type="Pfam" id="PF00990">
    <property type="entry name" value="GGDEF"/>
    <property type="match status" value="1"/>
</dbReference>
<dbReference type="RefSeq" id="WP_313874860.1">
    <property type="nucleotide sequence ID" value="NZ_JAVBIK010000001.1"/>
</dbReference>
<dbReference type="PROSITE" id="PS50887">
    <property type="entry name" value="GGDEF"/>
    <property type="match status" value="1"/>
</dbReference>
<dbReference type="SUPFAM" id="SSF55073">
    <property type="entry name" value="Nucleotide cyclase"/>
    <property type="match status" value="1"/>
</dbReference>
<evidence type="ECO:0000259" key="1">
    <source>
        <dbReference type="PROSITE" id="PS50883"/>
    </source>
</evidence>
<dbReference type="Pfam" id="PF00563">
    <property type="entry name" value="EAL"/>
    <property type="match status" value="1"/>
</dbReference>
<dbReference type="InterPro" id="IPR000160">
    <property type="entry name" value="GGDEF_dom"/>
</dbReference>
<dbReference type="InterPro" id="IPR035919">
    <property type="entry name" value="EAL_sf"/>
</dbReference>
<dbReference type="InterPro" id="IPR001633">
    <property type="entry name" value="EAL_dom"/>
</dbReference>
<dbReference type="PROSITE" id="PS50883">
    <property type="entry name" value="EAL"/>
    <property type="match status" value="1"/>
</dbReference>
<dbReference type="PANTHER" id="PTHR33121">
    <property type="entry name" value="CYCLIC DI-GMP PHOSPHODIESTERASE PDEF"/>
    <property type="match status" value="1"/>
</dbReference>
<accession>A0ABU3KN66</accession>
<dbReference type="Gene3D" id="3.20.20.450">
    <property type="entry name" value="EAL domain"/>
    <property type="match status" value="1"/>
</dbReference>
<keyword evidence="5" id="KW-1185">Reference proteome</keyword>
<dbReference type="InterPro" id="IPR032244">
    <property type="entry name" value="LapD_MoxY_N"/>
</dbReference>
<evidence type="ECO:0000259" key="2">
    <source>
        <dbReference type="PROSITE" id="PS50885"/>
    </source>
</evidence>
<evidence type="ECO:0000259" key="3">
    <source>
        <dbReference type="PROSITE" id="PS50887"/>
    </source>
</evidence>
<name>A0ABU3KN66_9BURK</name>
<sequence length="641" mass="68895">MSMYRQLWLAIIASMLLALVGGLLASLLSARGYLESQLAIKNTDNATALALALSQSDPDPVSVDLVSASLFDSGHYQLVRVLDPTGNVISERIAPQGEFDAPAWFAALLPIQSAPGQAQISNGWKQFGTVTLISHSRFAYGALWKSACDMTLALALAGLVGGWLGSSVLGRLRRPLDTVIEQATAITQRRFVTVEEPKVPELKQLASAMNATVGRLKSMFDDEALRLEQVRQEANFDNLTGLANRAYFMARLRQSMDSEDSSGGLLLMVRLADLAGINRRLGRAATDDFLKLTGSVLKRVAEAHSESVPARLNGADFALLVPANVEGQELASRLIQVLIKEAAPFVEGGNTAAVGYGRFSQGENIGELLARIDSALATAEASQANSVQEARVSTDDDLPRTADQWAIMIRRALEHGWVRLISFPVMTMSGGLSHRECPLRLMFDERGEWLPAGRFLPIAERLKLTADLDLKAVELGLQDLARTPALPGLAINLSASSLDDRSFIPKLITLVRQSAGAADRLWLEVAEEGAFKHLEAFRALCPQLKLYGCHVGLEHFGHRFSQIGQLHDLGLDYLKVDSSFVRGVDANAGNAAFLKGLCGIAHNIGLVVLAEGGSTDAEISALKSLGFDGVTGPAVKDIPSA</sequence>
<dbReference type="Gene3D" id="3.30.110.200">
    <property type="match status" value="1"/>
</dbReference>
<dbReference type="Gene3D" id="3.30.70.270">
    <property type="match status" value="1"/>
</dbReference>
<dbReference type="SUPFAM" id="SSF141868">
    <property type="entry name" value="EAL domain-like"/>
    <property type="match status" value="1"/>
</dbReference>
<dbReference type="InterPro" id="IPR043128">
    <property type="entry name" value="Rev_trsase/Diguanyl_cyclase"/>
</dbReference>
<dbReference type="Pfam" id="PF16448">
    <property type="entry name" value="LapD_MoxY_N"/>
    <property type="match status" value="1"/>
</dbReference>
<feature type="domain" description="GGDEF" evidence="3">
    <location>
        <begin position="262"/>
        <end position="392"/>
    </location>
</feature>
<dbReference type="CDD" id="cd01948">
    <property type="entry name" value="EAL"/>
    <property type="match status" value="1"/>
</dbReference>
<feature type="domain" description="HAMP" evidence="2">
    <location>
        <begin position="170"/>
        <end position="221"/>
    </location>
</feature>
<dbReference type="PROSITE" id="PS50885">
    <property type="entry name" value="HAMP"/>
    <property type="match status" value="1"/>
</dbReference>
<dbReference type="PANTHER" id="PTHR33121:SF23">
    <property type="entry name" value="CYCLIC DI-GMP PHOSPHODIESTERASE PDEB"/>
    <property type="match status" value="1"/>
</dbReference>
<proteinExistence type="predicted"/>
<dbReference type="Proteomes" id="UP001321700">
    <property type="component" value="Unassembled WGS sequence"/>
</dbReference>
<dbReference type="Gene3D" id="6.20.270.20">
    <property type="entry name" value="LapD/MoxY periplasmic domain"/>
    <property type="match status" value="1"/>
</dbReference>
<dbReference type="InterPro" id="IPR050706">
    <property type="entry name" value="Cyclic-di-GMP_PDE-like"/>
</dbReference>
<comment type="caution">
    <text evidence="4">The sequence shown here is derived from an EMBL/GenBank/DDBJ whole genome shotgun (WGS) entry which is preliminary data.</text>
</comment>
<reference evidence="4 5" key="1">
    <citation type="submission" date="2023-08" db="EMBL/GenBank/DDBJ databases">
        <title>Rhodoferax potami sp. nov. and Rhodoferax mekongensis sp. nov., isolated from the Mekong River in Thailand.</title>
        <authorList>
            <person name="Kitikhun S."/>
            <person name="Charoenyingcharoen P."/>
            <person name="Siriarchawattana P."/>
            <person name="Likhitrattanapisal S."/>
            <person name="Nilsakha T."/>
            <person name="Chanpet A."/>
            <person name="Rattanawaree P."/>
            <person name="Ingsriswang S."/>
        </authorList>
    </citation>
    <scope>NUCLEOTIDE SEQUENCE [LARGE SCALE GENOMIC DNA]</scope>
    <source>
        <strain evidence="4 5">TBRC 17660</strain>
    </source>
</reference>
<dbReference type="CDD" id="cd01949">
    <property type="entry name" value="GGDEF"/>
    <property type="match status" value="1"/>
</dbReference>
<dbReference type="SMART" id="SM00267">
    <property type="entry name" value="GGDEF"/>
    <property type="match status" value="1"/>
</dbReference>
<dbReference type="EMBL" id="JAVBIK010000001">
    <property type="protein sequence ID" value="MDT7519162.1"/>
    <property type="molecule type" value="Genomic_DNA"/>
</dbReference>
<evidence type="ECO:0000313" key="5">
    <source>
        <dbReference type="Proteomes" id="UP001321700"/>
    </source>
</evidence>